<evidence type="ECO:0000313" key="2">
    <source>
        <dbReference type="EMBL" id="KAH7230336.1"/>
    </source>
</evidence>
<evidence type="ECO:0000259" key="1">
    <source>
        <dbReference type="Pfam" id="PF22036"/>
    </source>
</evidence>
<dbReference type="EMBL" id="JAGTJS010000038">
    <property type="protein sequence ID" value="KAH7230336.1"/>
    <property type="molecule type" value="Genomic_DNA"/>
</dbReference>
<protein>
    <submittedName>
        <fullName evidence="2">Calycin-like protein</fullName>
    </submittedName>
</protein>
<proteinExistence type="predicted"/>
<dbReference type="AlphaFoldDB" id="A0A9P9JRB5"/>
<dbReference type="InterPro" id="IPR012674">
    <property type="entry name" value="Calycin"/>
</dbReference>
<dbReference type="Gene3D" id="2.40.128.20">
    <property type="match status" value="1"/>
</dbReference>
<evidence type="ECO:0000313" key="3">
    <source>
        <dbReference type="Proteomes" id="UP000736672"/>
    </source>
</evidence>
<sequence length="130" mass="15000">MYYRSKDRVVYRVVSGPLAGRINYVQAYYHAVRENVFNITWLEETGTIVTQTLDLENKRIFTTAAFSKGHAENHDLCKGTKMTHLEQWRDLAKIGIQTDRKIVRASGVVDNVFNDRGDVLPEIEDDWPVL</sequence>
<dbReference type="PANTHER" id="PTHR40087:SF1">
    <property type="entry name" value="PHENOLIC ACID DECARBOXYLASE PADC"/>
    <property type="match status" value="1"/>
</dbReference>
<accession>A0A9P9JRB5</accession>
<dbReference type="Pfam" id="PF22036">
    <property type="entry name" value="MoaF_like"/>
    <property type="match status" value="1"/>
</dbReference>
<keyword evidence="3" id="KW-1185">Reference proteome</keyword>
<organism evidence="2 3">
    <name type="scientific">Fusarium solani</name>
    <name type="common">Filamentous fungus</name>
    <dbReference type="NCBI Taxonomy" id="169388"/>
    <lineage>
        <taxon>Eukaryota</taxon>
        <taxon>Fungi</taxon>
        <taxon>Dikarya</taxon>
        <taxon>Ascomycota</taxon>
        <taxon>Pezizomycotina</taxon>
        <taxon>Sordariomycetes</taxon>
        <taxon>Hypocreomycetidae</taxon>
        <taxon>Hypocreales</taxon>
        <taxon>Nectriaceae</taxon>
        <taxon>Fusarium</taxon>
        <taxon>Fusarium solani species complex</taxon>
    </lineage>
</organism>
<dbReference type="SUPFAM" id="SSF50814">
    <property type="entry name" value="Lipocalins"/>
    <property type="match status" value="1"/>
</dbReference>
<dbReference type="InterPro" id="IPR053892">
    <property type="entry name" value="MoaF-like"/>
</dbReference>
<feature type="domain" description="MoaF-like" evidence="1">
    <location>
        <begin position="2"/>
        <end position="70"/>
    </location>
</feature>
<dbReference type="OrthoDB" id="4415004at2759"/>
<name>A0A9P9JRB5_FUSSL</name>
<reference evidence="2" key="1">
    <citation type="journal article" date="2021" name="Nat. Commun.">
        <title>Genetic determinants of endophytism in the Arabidopsis root mycobiome.</title>
        <authorList>
            <person name="Mesny F."/>
            <person name="Miyauchi S."/>
            <person name="Thiergart T."/>
            <person name="Pickel B."/>
            <person name="Atanasova L."/>
            <person name="Karlsson M."/>
            <person name="Huettel B."/>
            <person name="Barry K.W."/>
            <person name="Haridas S."/>
            <person name="Chen C."/>
            <person name="Bauer D."/>
            <person name="Andreopoulos W."/>
            <person name="Pangilinan J."/>
            <person name="LaButti K."/>
            <person name="Riley R."/>
            <person name="Lipzen A."/>
            <person name="Clum A."/>
            <person name="Drula E."/>
            <person name="Henrissat B."/>
            <person name="Kohler A."/>
            <person name="Grigoriev I.V."/>
            <person name="Martin F.M."/>
            <person name="Hacquard S."/>
        </authorList>
    </citation>
    <scope>NUCLEOTIDE SEQUENCE</scope>
    <source>
        <strain evidence="2">FSSC 5 MPI-SDFR-AT-0091</strain>
    </source>
</reference>
<gene>
    <name evidence="2" type="ORF">B0J15DRAFT_556074</name>
</gene>
<dbReference type="InterPro" id="IPR008729">
    <property type="entry name" value="PA_de_COase"/>
</dbReference>
<dbReference type="Proteomes" id="UP000736672">
    <property type="component" value="Unassembled WGS sequence"/>
</dbReference>
<dbReference type="PANTHER" id="PTHR40087">
    <property type="entry name" value="PHENOLIC ACID DECARBOXYLASE PADC"/>
    <property type="match status" value="1"/>
</dbReference>
<dbReference type="GO" id="GO:0016831">
    <property type="term" value="F:carboxy-lyase activity"/>
    <property type="evidence" value="ECO:0007669"/>
    <property type="project" value="InterPro"/>
</dbReference>
<comment type="caution">
    <text evidence="2">The sequence shown here is derived from an EMBL/GenBank/DDBJ whole genome shotgun (WGS) entry which is preliminary data.</text>
</comment>